<protein>
    <submittedName>
        <fullName evidence="3">DUF3558 family protein</fullName>
    </submittedName>
</protein>
<evidence type="ECO:0000256" key="1">
    <source>
        <dbReference type="SAM" id="MobiDB-lite"/>
    </source>
</evidence>
<feature type="compositionally biased region" description="Polar residues" evidence="1">
    <location>
        <begin position="28"/>
        <end position="39"/>
    </location>
</feature>
<dbReference type="Proteomes" id="UP001596512">
    <property type="component" value="Unassembled WGS sequence"/>
</dbReference>
<accession>A0ABW2TR70</accession>
<dbReference type="EMBL" id="JBHTEY010000004">
    <property type="protein sequence ID" value="MFC7616006.1"/>
    <property type="molecule type" value="Genomic_DNA"/>
</dbReference>
<gene>
    <name evidence="3" type="ORF">ACFQV2_23530</name>
</gene>
<evidence type="ECO:0000256" key="2">
    <source>
        <dbReference type="SAM" id="SignalP"/>
    </source>
</evidence>
<evidence type="ECO:0000313" key="4">
    <source>
        <dbReference type="Proteomes" id="UP001596512"/>
    </source>
</evidence>
<feature type="signal peptide" evidence="2">
    <location>
        <begin position="1"/>
        <end position="23"/>
    </location>
</feature>
<feature type="region of interest" description="Disordered" evidence="1">
    <location>
        <begin position="24"/>
        <end position="72"/>
    </location>
</feature>
<organism evidence="3 4">
    <name type="scientific">Actinokineospora soli</name>
    <dbReference type="NCBI Taxonomy" id="1048753"/>
    <lineage>
        <taxon>Bacteria</taxon>
        <taxon>Bacillati</taxon>
        <taxon>Actinomycetota</taxon>
        <taxon>Actinomycetes</taxon>
        <taxon>Pseudonocardiales</taxon>
        <taxon>Pseudonocardiaceae</taxon>
        <taxon>Actinokineospora</taxon>
    </lineage>
</organism>
<dbReference type="PROSITE" id="PS51257">
    <property type="entry name" value="PROKAR_LIPOPROTEIN"/>
    <property type="match status" value="1"/>
</dbReference>
<reference evidence="4" key="1">
    <citation type="journal article" date="2019" name="Int. J. Syst. Evol. Microbiol.">
        <title>The Global Catalogue of Microorganisms (GCM) 10K type strain sequencing project: providing services to taxonomists for standard genome sequencing and annotation.</title>
        <authorList>
            <consortium name="The Broad Institute Genomics Platform"/>
            <consortium name="The Broad Institute Genome Sequencing Center for Infectious Disease"/>
            <person name="Wu L."/>
            <person name="Ma J."/>
        </authorList>
    </citation>
    <scope>NUCLEOTIDE SEQUENCE [LARGE SCALE GENOMIC DNA]</scope>
    <source>
        <strain evidence="4">JCM 17695</strain>
    </source>
</reference>
<evidence type="ECO:0000313" key="3">
    <source>
        <dbReference type="EMBL" id="MFC7616006.1"/>
    </source>
</evidence>
<comment type="caution">
    <text evidence="3">The sequence shown here is derived from an EMBL/GenBank/DDBJ whole genome shotgun (WGS) entry which is preliminary data.</text>
</comment>
<sequence>MRTARLAVVLVVLVGATSCEEQAGIPATPQSTGSPTTTKAAEIEAPPQTRRAKAPEVEPRVTSGPDAGDWWERPCDLLTDDEAEHIGVDGEAETVLAGDALAHCRRSGKTRLDMEVHASFSSFEEPYIDERDWRYYAEATVQGQPAGVFSEESEPERECVVAVGLNPKASVHVFLTTDGDPDVCDRALTVASAMVQKIATG</sequence>
<keyword evidence="2" id="KW-0732">Signal</keyword>
<name>A0ABW2TR70_9PSEU</name>
<proteinExistence type="predicted"/>
<feature type="chain" id="PRO_5046164835" evidence="2">
    <location>
        <begin position="24"/>
        <end position="201"/>
    </location>
</feature>
<dbReference type="Pfam" id="PF12079">
    <property type="entry name" value="DUF3558"/>
    <property type="match status" value="1"/>
</dbReference>
<dbReference type="InterPro" id="IPR024520">
    <property type="entry name" value="DUF3558"/>
</dbReference>
<keyword evidence="4" id="KW-1185">Reference proteome</keyword>